<keyword evidence="2" id="KW-1185">Reference proteome</keyword>
<dbReference type="Pfam" id="PF03682">
    <property type="entry name" value="UPF0158"/>
    <property type="match status" value="1"/>
</dbReference>
<evidence type="ECO:0000313" key="2">
    <source>
        <dbReference type="Proteomes" id="UP000507962"/>
    </source>
</evidence>
<dbReference type="RefSeq" id="WP_180138442.1">
    <property type="nucleotide sequence ID" value="NZ_CAADHO010000002.1"/>
</dbReference>
<dbReference type="EMBL" id="CAADHO010000002">
    <property type="protein sequence ID" value="VFQ43915.1"/>
    <property type="molecule type" value="Genomic_DNA"/>
</dbReference>
<name>A0A4U8YJI3_9BACT</name>
<evidence type="ECO:0000313" key="1">
    <source>
        <dbReference type="EMBL" id="VFQ43915.1"/>
    </source>
</evidence>
<dbReference type="AlphaFoldDB" id="A0A4U8YJI3"/>
<dbReference type="Proteomes" id="UP000507962">
    <property type="component" value="Unassembled WGS sequence"/>
</dbReference>
<organism evidence="1 2">
    <name type="scientific">Desulfoluna butyratoxydans</name>
    <dbReference type="NCBI Taxonomy" id="231438"/>
    <lineage>
        <taxon>Bacteria</taxon>
        <taxon>Pseudomonadati</taxon>
        <taxon>Thermodesulfobacteriota</taxon>
        <taxon>Desulfobacteria</taxon>
        <taxon>Desulfobacterales</taxon>
        <taxon>Desulfolunaceae</taxon>
        <taxon>Desulfoluna</taxon>
    </lineage>
</organism>
<accession>A0A4U8YJI3</accession>
<protein>
    <submittedName>
        <fullName evidence="1">Uncharacterized protein</fullName>
    </submittedName>
</protein>
<reference evidence="1 2" key="1">
    <citation type="submission" date="2019-03" db="EMBL/GenBank/DDBJ databases">
        <authorList>
            <person name="Nijsse B."/>
        </authorList>
    </citation>
    <scope>NUCLEOTIDE SEQUENCE [LARGE SCALE GENOMIC DNA]</scope>
    <source>
        <strain evidence="1">Desulfoluna butyratoxydans MSL71</strain>
    </source>
</reference>
<dbReference type="InterPro" id="IPR005361">
    <property type="entry name" value="UPF0158"/>
</dbReference>
<gene>
    <name evidence="1" type="ORF">MSL71_15580</name>
</gene>
<proteinExistence type="predicted"/>
<sequence>MPSSVKLSDVIEQLELQSEEFEAFFNKKTGEFILINTDYICIVEDGEDTSDHPAWEQEAIEEVREFLDTQEDHIALPTKFEIHEYRIMERFCQTLPQENVREAMCNGLQGRGAFRKFRDNLRRYGIEDDWYRYLGEAHKEIAVAWCEDNGITYTP</sequence>